<protein>
    <recommendedName>
        <fullName evidence="4">Glycoside hydrolase family 5 domain-containing protein</fullName>
    </recommendedName>
</protein>
<evidence type="ECO:0000313" key="2">
    <source>
        <dbReference type="EMBL" id="ENZ12908.1"/>
    </source>
</evidence>
<evidence type="ECO:0008006" key="4">
    <source>
        <dbReference type="Google" id="ProtNLM"/>
    </source>
</evidence>
<sequence>MKRPYMKAAAILGAAAFLFTSGFARAEDHAAGTAGYLKSATYYSDDWVINFWNSESRHMDQELARIARDGFNNIILVVPWREFQPGMSPCTYNQYAWDKLDRVMDAAAARGLSVMLRVGYTWDYCGTGNVMDRYQGLMQEGTERSAWLEYVGRLYQAASSHENFCGGFLTWEDFWNFTDASASLGKGVKGRSMARDCGYVDYARENYELEELEEMYGHKLSGYDDLYFPAKDSQARSVFYGFYDQFLNELLADSQTVFPGLSMEVRLDVDPVEHKDGSREGFMHSSTFPSGSAAYTSAMYGIPMGFMNEHERVTAAEALEKVPVFLNRLHVYSGGKPVYLDQFLFTDNTVGYEHNAQLRDDEKSLYLEGVVPILKNSTMGYGIWTYRDYGDNKLFNAQFALGADGWRFSGGSYIVEDENGKSAMIPSGGNIYQNLGSRMTGNTGKDTYVRLRTGAEEKCRLTIRMGSQTRTVDVKEERKVELKFSSCQPSDFTISVSGGKGAYVDDVQVYTFVTQGELYNMDGSEGKCIEALRLMNQKL</sequence>
<feature type="chain" id="PRO_5002395501" description="Glycoside hydrolase family 5 domain-containing protein" evidence="1">
    <location>
        <begin position="27"/>
        <end position="539"/>
    </location>
</feature>
<evidence type="ECO:0000313" key="3">
    <source>
        <dbReference type="Proteomes" id="UP000013085"/>
    </source>
</evidence>
<dbReference type="Gene3D" id="3.20.20.80">
    <property type="entry name" value="Glycosidases"/>
    <property type="match status" value="1"/>
</dbReference>
<dbReference type="AlphaFoldDB" id="A0A0E2H8X1"/>
<keyword evidence="1" id="KW-0732">Signal</keyword>
<evidence type="ECO:0000256" key="1">
    <source>
        <dbReference type="SAM" id="SignalP"/>
    </source>
</evidence>
<feature type="signal peptide" evidence="1">
    <location>
        <begin position="1"/>
        <end position="26"/>
    </location>
</feature>
<accession>A0A0E2H8X1</accession>
<dbReference type="RefSeq" id="WP_002584296.1">
    <property type="nucleotide sequence ID" value="NZ_KB850978.1"/>
</dbReference>
<dbReference type="PATRIC" id="fig|999408.3.peg.3450"/>
<reference evidence="2 3" key="1">
    <citation type="submission" date="2013-01" db="EMBL/GenBank/DDBJ databases">
        <title>The Genome Sequence of Clostridium clostridioforme 90A8.</title>
        <authorList>
            <consortium name="The Broad Institute Genome Sequencing Platform"/>
            <person name="Earl A."/>
            <person name="Ward D."/>
            <person name="Feldgarden M."/>
            <person name="Gevers D."/>
            <person name="Courvalin P."/>
            <person name="Lambert T."/>
            <person name="Walker B."/>
            <person name="Young S.K."/>
            <person name="Zeng Q."/>
            <person name="Gargeya S."/>
            <person name="Fitzgerald M."/>
            <person name="Haas B."/>
            <person name="Abouelleil A."/>
            <person name="Alvarado L."/>
            <person name="Arachchi H.M."/>
            <person name="Berlin A.M."/>
            <person name="Chapman S.B."/>
            <person name="Dewar J."/>
            <person name="Goldberg J."/>
            <person name="Griggs A."/>
            <person name="Gujja S."/>
            <person name="Hansen M."/>
            <person name="Howarth C."/>
            <person name="Imamovic A."/>
            <person name="Larimer J."/>
            <person name="McCowan C."/>
            <person name="Murphy C."/>
            <person name="Neiman D."/>
            <person name="Pearson M."/>
            <person name="Priest M."/>
            <person name="Roberts A."/>
            <person name="Saif S."/>
            <person name="Shea T."/>
            <person name="Sisk P."/>
            <person name="Sykes S."/>
            <person name="Wortman J."/>
            <person name="Nusbaum C."/>
            <person name="Birren B."/>
        </authorList>
    </citation>
    <scope>NUCLEOTIDE SEQUENCE [LARGE SCALE GENOMIC DNA]</scope>
    <source>
        <strain evidence="2 3">90A8</strain>
    </source>
</reference>
<proteinExistence type="predicted"/>
<dbReference type="InterPro" id="IPR017853">
    <property type="entry name" value="GH"/>
</dbReference>
<comment type="caution">
    <text evidence="2">The sequence shown here is derived from an EMBL/GenBank/DDBJ whole genome shotgun (WGS) entry which is preliminary data.</text>
</comment>
<dbReference type="SUPFAM" id="SSF51445">
    <property type="entry name" value="(Trans)glycosidases"/>
    <property type="match status" value="1"/>
</dbReference>
<dbReference type="EMBL" id="AGYR01000036">
    <property type="protein sequence ID" value="ENZ12908.1"/>
    <property type="molecule type" value="Genomic_DNA"/>
</dbReference>
<gene>
    <name evidence="2" type="ORF">HMPREF1090_03187</name>
</gene>
<dbReference type="Proteomes" id="UP000013085">
    <property type="component" value="Unassembled WGS sequence"/>
</dbReference>
<dbReference type="HOGENOM" id="CLU_025999_0_0_9"/>
<name>A0A0E2H8X1_9FIRM</name>
<organism evidence="2 3">
    <name type="scientific">[Clostridium] clostridioforme 90A8</name>
    <dbReference type="NCBI Taxonomy" id="999408"/>
    <lineage>
        <taxon>Bacteria</taxon>
        <taxon>Bacillati</taxon>
        <taxon>Bacillota</taxon>
        <taxon>Clostridia</taxon>
        <taxon>Lachnospirales</taxon>
        <taxon>Lachnospiraceae</taxon>
        <taxon>Enterocloster</taxon>
    </lineage>
</organism>